<dbReference type="GO" id="GO:0061599">
    <property type="term" value="F:molybdopterin molybdotransferase activity"/>
    <property type="evidence" value="ECO:0007669"/>
    <property type="project" value="UniProtKB-UniRule"/>
</dbReference>
<dbReference type="PANTHER" id="PTHR10192">
    <property type="entry name" value="MOLYBDOPTERIN BIOSYNTHESIS PROTEIN"/>
    <property type="match status" value="1"/>
</dbReference>
<dbReference type="InterPro" id="IPR038987">
    <property type="entry name" value="MoeA-like"/>
</dbReference>
<comment type="caution">
    <text evidence="3">The sequence shown here is derived from an EMBL/GenBank/DDBJ whole genome shotgun (WGS) entry which is preliminary data.</text>
</comment>
<comment type="pathway">
    <text evidence="1">Cofactor biosynthesis; molybdopterin biosynthesis.</text>
</comment>
<keyword evidence="1" id="KW-0808">Transferase</keyword>
<sequence length="346" mass="37073">MKQRKVPVDEALGMVIPHDLTKIVRDEYKGPAFRKGHVIKPEDIPELQKMGKAHIFALELEPGEIHEDDAGLRIAQAAAGKNVLTGGPKESRVNLTSAVRGLLKVNVAALLALNELEDVVFSCLSNHTPVEAGELLAATKVIPLVVPEQTVLDAETLCETMGKIIEVVPYQAPKAGIVVTGGEVYHKRIKDAFGPVLREKLQSYGGSVFPVAYAPDEAGAIAEQIDLLADQGAELILVSGGMSVDPDDVTPQGIRLSGAKVEKYGAPVLPGAMFLLAYKGEIPIIGMPACGMYFRITVLDLVLPRLFAGERLRRADIIALSHGGLCRNCPECRYPRCSFGQGGIQG</sequence>
<keyword evidence="4" id="KW-1185">Reference proteome</keyword>
<protein>
    <recommendedName>
        <fullName evidence="1">Molybdopterin molybdenumtransferase</fullName>
        <ecNumber evidence="1">2.10.1.1</ecNumber>
    </recommendedName>
</protein>
<feature type="domain" description="MoaB/Mog" evidence="2">
    <location>
        <begin position="176"/>
        <end position="308"/>
    </location>
</feature>
<evidence type="ECO:0000313" key="4">
    <source>
        <dbReference type="Proteomes" id="UP000463470"/>
    </source>
</evidence>
<dbReference type="GO" id="GO:0046872">
    <property type="term" value="F:metal ion binding"/>
    <property type="evidence" value="ECO:0007669"/>
    <property type="project" value="UniProtKB-UniRule"/>
</dbReference>
<comment type="cofactor">
    <cofactor evidence="1">
        <name>Mg(2+)</name>
        <dbReference type="ChEBI" id="CHEBI:18420"/>
    </cofactor>
</comment>
<dbReference type="UniPathway" id="UPA00344"/>
<dbReference type="AlphaFoldDB" id="A0A845L5C8"/>
<dbReference type="SMART" id="SM00852">
    <property type="entry name" value="MoCF_biosynth"/>
    <property type="match status" value="1"/>
</dbReference>
<dbReference type="InterPro" id="IPR036425">
    <property type="entry name" value="MoaB/Mog-like_dom_sf"/>
</dbReference>
<dbReference type="GO" id="GO:0006777">
    <property type="term" value="P:Mo-molybdopterin cofactor biosynthetic process"/>
    <property type="evidence" value="ECO:0007669"/>
    <property type="project" value="UniProtKB-UniRule"/>
</dbReference>
<gene>
    <name evidence="3" type="ORF">GTO91_10085</name>
</gene>
<keyword evidence="1" id="KW-0479">Metal-binding</keyword>
<dbReference type="OrthoDB" id="9767940at2"/>
<dbReference type="EC" id="2.10.1.1" evidence="1"/>
<comment type="catalytic activity">
    <reaction evidence="1">
        <text>adenylyl-molybdopterin + molybdate = Mo-molybdopterin + AMP + H(+)</text>
        <dbReference type="Rhea" id="RHEA:35047"/>
        <dbReference type="ChEBI" id="CHEBI:15378"/>
        <dbReference type="ChEBI" id="CHEBI:36264"/>
        <dbReference type="ChEBI" id="CHEBI:62727"/>
        <dbReference type="ChEBI" id="CHEBI:71302"/>
        <dbReference type="ChEBI" id="CHEBI:456215"/>
    </reaction>
</comment>
<dbReference type="InterPro" id="IPR001453">
    <property type="entry name" value="MoaB/Mog_dom"/>
</dbReference>
<organism evidence="3 4">
    <name type="scientific">Heliomicrobium undosum</name>
    <dbReference type="NCBI Taxonomy" id="121734"/>
    <lineage>
        <taxon>Bacteria</taxon>
        <taxon>Bacillati</taxon>
        <taxon>Bacillota</taxon>
        <taxon>Clostridia</taxon>
        <taxon>Eubacteriales</taxon>
        <taxon>Heliobacteriaceae</taxon>
        <taxon>Heliomicrobium</taxon>
    </lineage>
</organism>
<reference evidence="3 4" key="1">
    <citation type="submission" date="2020-01" db="EMBL/GenBank/DDBJ databases">
        <title>Whole-genome sequence of Heliobacterium undosum DSM 13378.</title>
        <authorList>
            <person name="Kyndt J.A."/>
            <person name="Meyer T.E."/>
        </authorList>
    </citation>
    <scope>NUCLEOTIDE SEQUENCE [LARGE SCALE GENOMIC DNA]</scope>
    <source>
        <strain evidence="3 4">DSM 13378</strain>
    </source>
</reference>
<dbReference type="Proteomes" id="UP000463470">
    <property type="component" value="Unassembled WGS sequence"/>
</dbReference>
<name>A0A845L5C8_9FIRM</name>
<comment type="function">
    <text evidence="1">Catalyzes the insertion of molybdate into adenylated molybdopterin with the concomitant release of AMP.</text>
</comment>
<keyword evidence="1" id="KW-0460">Magnesium</keyword>
<dbReference type="GO" id="GO:0005829">
    <property type="term" value="C:cytosol"/>
    <property type="evidence" value="ECO:0007669"/>
    <property type="project" value="TreeGrafter"/>
</dbReference>
<evidence type="ECO:0000259" key="2">
    <source>
        <dbReference type="SMART" id="SM00852"/>
    </source>
</evidence>
<dbReference type="SUPFAM" id="SSF53218">
    <property type="entry name" value="Molybdenum cofactor biosynthesis proteins"/>
    <property type="match status" value="1"/>
</dbReference>
<dbReference type="Gene3D" id="3.40.980.10">
    <property type="entry name" value="MoaB/Mog-like domain"/>
    <property type="match status" value="1"/>
</dbReference>
<evidence type="ECO:0000256" key="1">
    <source>
        <dbReference type="RuleBase" id="RU365090"/>
    </source>
</evidence>
<dbReference type="Pfam" id="PF00994">
    <property type="entry name" value="MoCF_biosynth"/>
    <property type="match status" value="1"/>
</dbReference>
<dbReference type="RefSeq" id="WP_161258586.1">
    <property type="nucleotide sequence ID" value="NZ_WXEY01000009.1"/>
</dbReference>
<keyword evidence="1" id="KW-0500">Molybdenum</keyword>
<dbReference type="CDD" id="cd03522">
    <property type="entry name" value="MoeA_like"/>
    <property type="match status" value="1"/>
</dbReference>
<comment type="similarity">
    <text evidence="1">Belongs to the MoeA family.</text>
</comment>
<dbReference type="PANTHER" id="PTHR10192:SF28">
    <property type="entry name" value="MOLYBDOPTERIN MOLYBDENUMTRANSFERASE"/>
    <property type="match status" value="1"/>
</dbReference>
<dbReference type="EMBL" id="WXEY01000009">
    <property type="protein sequence ID" value="MZP30054.1"/>
    <property type="molecule type" value="Genomic_DNA"/>
</dbReference>
<evidence type="ECO:0000313" key="3">
    <source>
        <dbReference type="EMBL" id="MZP30054.1"/>
    </source>
</evidence>
<keyword evidence="1" id="KW-0501">Molybdenum cofactor biosynthesis</keyword>
<accession>A0A845L5C8</accession>
<proteinExistence type="inferred from homology"/>